<evidence type="ECO:0000256" key="2">
    <source>
        <dbReference type="ARBA" id="ARBA00023117"/>
    </source>
</evidence>
<dbReference type="FunFam" id="1.20.920.10:FF:000002">
    <property type="entry name" value="Bromodomain-containing protein 4"/>
    <property type="match status" value="1"/>
</dbReference>
<keyword evidence="7" id="KW-0648">Protein biosynthesis</keyword>
<dbReference type="GO" id="GO:0006338">
    <property type="term" value="P:chromatin remodeling"/>
    <property type="evidence" value="ECO:0007669"/>
    <property type="project" value="TreeGrafter"/>
</dbReference>
<dbReference type="GO" id="GO:0005634">
    <property type="term" value="C:nucleus"/>
    <property type="evidence" value="ECO:0007669"/>
    <property type="project" value="TreeGrafter"/>
</dbReference>
<dbReference type="GO" id="GO:0000785">
    <property type="term" value="C:chromatin"/>
    <property type="evidence" value="ECO:0007669"/>
    <property type="project" value="TreeGrafter"/>
</dbReference>
<feature type="compositionally biased region" description="Low complexity" evidence="4">
    <location>
        <begin position="1277"/>
        <end position="1288"/>
    </location>
</feature>
<dbReference type="InterPro" id="IPR038336">
    <property type="entry name" value="NET_sf"/>
</dbReference>
<dbReference type="InterPro" id="IPR043509">
    <property type="entry name" value="Bromo_Brdt_II"/>
</dbReference>
<feature type="region of interest" description="Disordered" evidence="4">
    <location>
        <begin position="160"/>
        <end position="257"/>
    </location>
</feature>
<feature type="region of interest" description="Disordered" evidence="4">
    <location>
        <begin position="1"/>
        <end position="48"/>
    </location>
</feature>
<dbReference type="Gene3D" id="1.20.1270.220">
    <property type="match status" value="1"/>
</dbReference>
<dbReference type="EMBL" id="GEFM01004357">
    <property type="protein sequence ID" value="JAP71439.1"/>
    <property type="molecule type" value="mRNA"/>
</dbReference>
<dbReference type="InterPro" id="IPR036427">
    <property type="entry name" value="Bromodomain-like_sf"/>
</dbReference>
<accession>A0A131XWK9</accession>
<evidence type="ECO:0000259" key="5">
    <source>
        <dbReference type="PROSITE" id="PS50014"/>
    </source>
</evidence>
<sequence length="1443" mass="150897">MDMGGTQDDSSHNEMSANDTTSIREEEPTLEPVNGIVQPPFVPPASKKHRNTNQLQYLLRVVMKAIWKHQFAWPFQQPVDTVRLNLPDYHRIIDHPMDLGTIKKRLENYYYASASECIQDFNTMFTNCYVYNKPGEDVVLMAQALEKLFLTKINEMPKEEVDLPLPPPKAGGGKGKKGKGKTIGGVAATTGVATGPGSAVGARGKGPSPARNAVSPAPLVPAPTTNSHSPGEAPSLAAAAAAMPPPVPGSTNTTTALSATSPTLRSATYAQQAAAALASSAAAAAAAAASLGGGATVAAAAAAAGSPVGAAAPLPGPPPVPPDLAPAPSLAGPNSLLPPVQMAPAPASKVSFLPRGARRWPERREVKKGVKRKADTTTPLGNAPLEAGSGYPPLCNLPEAKSSKISTRRESGRPIKKPSKDLPDTQQHSSKPKKGKLTEQMKYCNSILKELFAKKHAGYAWPFYKPVDADLLGLHDYHEIIKHPMDLGTVKQKMDNREYKSPEEFAGDVRLIFTNCYKYNPPDHEVVAMARKLQDVFEMRYAKMPDEPPQSDPAPVSQTDKTEDSDSSSSSNSSTSGSSSSSDTEDSDEERERKLQQLQEQLRKVTEQISLLAAKSRKKDKKKKHKKAKRGDKEEGAKEVKLEVEPSGSAGGASNPPDLAGLAGAVPAAFASAPAVPAASAPATATPKAPKSSSKGAKGAASGGAKGASGAGGGAAAAPGGAAGAGTGGGKSGQQKRQRSNSKSSKKSKSLPAFDSEDEDNAKPMSYDEKRQLSLDINKLPGDKLGRVVHIIQSREPSLRDSNPDEIEIDFETLKPSTLRELESYVASCLRKKPRKPYSSKNKLAGKSKEEQVREKKQELEKRLQDVSGQLGTAPKKPLKKDAENSHVDVVGGPSRLSASSSSSSDSDSSSSSSTSSSSDSSDSESEPLVKKEKQDPNQAPTLEPQSLLGPSLPNAMPSLTPVAPRGSQPPVAPPPVASVAPMPALASNGGAGYAVNSNHAGVAGGPHHFAGMVPFPGLSPGLPLLPQAPPMPDPALTAGFPGLSHNPLQGMVGPNGSGTSGNGRAPVVASHSLPQQPSRPSAMATAAPVKKSVAPSHPRSSSGVSAPSGSPTPVPSLASPQAGGPRHPLPPSPILQQDPTSPVGGPPPPLLGGAMAPLDSKPPRGPTGASHQPQGSPPRVKMEPGLKLDDLFSTGGLNSAPLPQTPGGTHPGSGLPVSGSTMPGDFVDRKPAVKAGPPHSTPATAGTPTPATTAASRKQPSLSTPVSESKLKNYGSWSSLAQSTASSPGQALKTSHVKDSFQQFKKQAKEKMDKQRQLLEAQEQRRHQREMQEKERLRHEHDKHRDEDDLPLVAPSSHRKSSHQQAPPGTQVAVAAPVEAAVAQEHAGSNATVGGGAGASPAVSERERQRLREQERRRREAMAVQIDMNRQSDIMATFEEML</sequence>
<dbReference type="Pfam" id="PF00439">
    <property type="entry name" value="Bromodomain"/>
    <property type="match status" value="2"/>
</dbReference>
<feature type="domain" description="Bromo" evidence="5">
    <location>
        <begin position="67"/>
        <end position="139"/>
    </location>
</feature>
<dbReference type="FunFam" id="1.20.920.10:FF:000003">
    <property type="entry name" value="Bromodomain-containing protein 2"/>
    <property type="match status" value="1"/>
</dbReference>
<dbReference type="GO" id="GO:0006355">
    <property type="term" value="P:regulation of DNA-templated transcription"/>
    <property type="evidence" value="ECO:0007669"/>
    <property type="project" value="TreeGrafter"/>
</dbReference>
<keyword evidence="1" id="KW-0677">Repeat</keyword>
<dbReference type="SMART" id="SM00297">
    <property type="entry name" value="BROMO"/>
    <property type="match status" value="2"/>
</dbReference>
<feature type="compositionally biased region" description="Basic and acidic residues" evidence="4">
    <location>
        <begin position="407"/>
        <end position="423"/>
    </location>
</feature>
<dbReference type="SUPFAM" id="SSF47370">
    <property type="entry name" value="Bromodomain"/>
    <property type="match status" value="2"/>
</dbReference>
<feature type="compositionally biased region" description="Basic and acidic residues" evidence="4">
    <location>
        <begin position="631"/>
        <end position="644"/>
    </location>
</feature>
<feature type="compositionally biased region" description="Basic and acidic residues" evidence="4">
    <location>
        <begin position="590"/>
        <end position="606"/>
    </location>
</feature>
<feature type="compositionally biased region" description="Low complexity" evidence="4">
    <location>
        <begin position="660"/>
        <end position="700"/>
    </location>
</feature>
<feature type="compositionally biased region" description="Basic residues" evidence="4">
    <location>
        <begin position="734"/>
        <end position="749"/>
    </location>
</feature>
<feature type="compositionally biased region" description="Low complexity" evidence="4">
    <location>
        <begin position="898"/>
        <end position="921"/>
    </location>
</feature>
<feature type="compositionally biased region" description="Basic and acidic residues" evidence="4">
    <location>
        <begin position="359"/>
        <end position="375"/>
    </location>
</feature>
<proteinExistence type="evidence at transcript level"/>
<dbReference type="PROSITE" id="PS00633">
    <property type="entry name" value="BROMODOMAIN_1"/>
    <property type="match status" value="2"/>
</dbReference>
<feature type="compositionally biased region" description="Basic and acidic residues" evidence="4">
    <location>
        <begin position="1181"/>
        <end position="1191"/>
    </location>
</feature>
<dbReference type="FunFam" id="1.20.1270.220:FF:000001">
    <property type="entry name" value="bromodomain-containing protein 2 isoform X1"/>
    <property type="match status" value="1"/>
</dbReference>
<name>A0A131XWK9_IXORI</name>
<evidence type="ECO:0000256" key="1">
    <source>
        <dbReference type="ARBA" id="ARBA00022737"/>
    </source>
</evidence>
<feature type="region of interest" description="Disordered" evidence="4">
    <location>
        <begin position="353"/>
        <end position="437"/>
    </location>
</feature>
<feature type="compositionally biased region" description="Low complexity" evidence="4">
    <location>
        <begin position="1095"/>
        <end position="1112"/>
    </location>
</feature>
<feature type="compositionally biased region" description="Low complexity" evidence="4">
    <location>
        <begin position="1236"/>
        <end position="1257"/>
    </location>
</feature>
<feature type="compositionally biased region" description="Gly residues" evidence="4">
    <location>
        <begin position="701"/>
        <end position="732"/>
    </location>
</feature>
<feature type="compositionally biased region" description="Low complexity" evidence="4">
    <location>
        <begin position="230"/>
        <end position="242"/>
    </location>
</feature>
<keyword evidence="2 3" id="KW-0103">Bromodomain</keyword>
<feature type="domain" description="NET" evidence="6">
    <location>
        <begin position="755"/>
        <end position="837"/>
    </location>
</feature>
<dbReference type="GO" id="GO:0003743">
    <property type="term" value="F:translation initiation factor activity"/>
    <property type="evidence" value="ECO:0007669"/>
    <property type="project" value="UniProtKB-KW"/>
</dbReference>
<dbReference type="PANTHER" id="PTHR22880">
    <property type="entry name" value="FALZ-RELATED BROMODOMAIN-CONTAINING PROTEINS"/>
    <property type="match status" value="1"/>
</dbReference>
<dbReference type="CDD" id="cd05497">
    <property type="entry name" value="Bromo_Brdt_I_like"/>
    <property type="match status" value="1"/>
</dbReference>
<feature type="compositionally biased region" description="Basic residues" evidence="4">
    <location>
        <begin position="615"/>
        <end position="630"/>
    </location>
</feature>
<dbReference type="InterPro" id="IPR031354">
    <property type="entry name" value="BRD4_CDT"/>
</dbReference>
<dbReference type="CDD" id="cd05498">
    <property type="entry name" value="Bromo_Brdt_II_like"/>
    <property type="match status" value="1"/>
</dbReference>
<dbReference type="PROSITE" id="PS51525">
    <property type="entry name" value="NET"/>
    <property type="match status" value="1"/>
</dbReference>
<dbReference type="InterPro" id="IPR050935">
    <property type="entry name" value="Bromo_chromatin_reader"/>
</dbReference>
<feature type="compositionally biased region" description="Low complexity" evidence="4">
    <location>
        <begin position="184"/>
        <end position="202"/>
    </location>
</feature>
<evidence type="ECO:0000259" key="6">
    <source>
        <dbReference type="PROSITE" id="PS51525"/>
    </source>
</evidence>
<dbReference type="PANTHER" id="PTHR22880:SF225">
    <property type="entry name" value="BROMODOMAIN-CONTAINING PROTEIN BET-1-RELATED"/>
    <property type="match status" value="1"/>
</dbReference>
<feature type="region of interest" description="Disordered" evidence="4">
    <location>
        <begin position="829"/>
        <end position="984"/>
    </location>
</feature>
<dbReference type="PRINTS" id="PR00503">
    <property type="entry name" value="BROMODOMAIN"/>
</dbReference>
<evidence type="ECO:0000256" key="3">
    <source>
        <dbReference type="PROSITE-ProRule" id="PRU00035"/>
    </source>
</evidence>
<feature type="region of interest" description="Disordered" evidence="4">
    <location>
        <begin position="1038"/>
        <end position="1425"/>
    </location>
</feature>
<dbReference type="Pfam" id="PF17035">
    <property type="entry name" value="BET"/>
    <property type="match status" value="1"/>
</dbReference>
<organism evidence="7">
    <name type="scientific">Ixodes ricinus</name>
    <name type="common">Common tick</name>
    <name type="synonym">Acarus ricinus</name>
    <dbReference type="NCBI Taxonomy" id="34613"/>
    <lineage>
        <taxon>Eukaryota</taxon>
        <taxon>Metazoa</taxon>
        <taxon>Ecdysozoa</taxon>
        <taxon>Arthropoda</taxon>
        <taxon>Chelicerata</taxon>
        <taxon>Arachnida</taxon>
        <taxon>Acari</taxon>
        <taxon>Parasitiformes</taxon>
        <taxon>Ixodida</taxon>
        <taxon>Ixodoidea</taxon>
        <taxon>Ixodidae</taxon>
        <taxon>Ixodinae</taxon>
        <taxon>Ixodes</taxon>
    </lineage>
</organism>
<dbReference type="Pfam" id="PF17105">
    <property type="entry name" value="BRD4_CDT"/>
    <property type="match status" value="1"/>
</dbReference>
<feature type="region of interest" description="Disordered" evidence="4">
    <location>
        <begin position="543"/>
        <end position="774"/>
    </location>
</feature>
<feature type="compositionally biased region" description="Basic and acidic residues" evidence="4">
    <location>
        <begin position="1308"/>
        <end position="1348"/>
    </location>
</feature>
<dbReference type="InterPro" id="IPR043508">
    <property type="entry name" value="Bromo_Brdt_I"/>
</dbReference>
<evidence type="ECO:0000313" key="7">
    <source>
        <dbReference type="EMBL" id="JAP71439.1"/>
    </source>
</evidence>
<dbReference type="PROSITE" id="PS50014">
    <property type="entry name" value="BROMODOMAIN_2"/>
    <property type="match status" value="2"/>
</dbReference>
<feature type="compositionally biased region" description="Low complexity" evidence="4">
    <location>
        <begin position="1372"/>
        <end position="1388"/>
    </location>
</feature>
<feature type="compositionally biased region" description="Basic and acidic residues" evidence="4">
    <location>
        <begin position="1405"/>
        <end position="1422"/>
    </location>
</feature>
<feature type="compositionally biased region" description="Polar residues" evidence="4">
    <location>
        <begin position="1259"/>
        <end position="1268"/>
    </location>
</feature>
<feature type="domain" description="Bromo" evidence="5">
    <location>
        <begin position="455"/>
        <end position="527"/>
    </location>
</feature>
<dbReference type="Gene3D" id="1.20.920.10">
    <property type="entry name" value="Bromodomain-like"/>
    <property type="match status" value="2"/>
</dbReference>
<reference evidence="7" key="1">
    <citation type="submission" date="2016-02" db="EMBL/GenBank/DDBJ databases">
        <title>RNAseq analyses of the midgut from blood- or serum-fed Ixodes ricinus ticks.</title>
        <authorList>
            <person name="Perner J."/>
            <person name="Provaznik J."/>
            <person name="Schrenkova J."/>
            <person name="Urbanova V."/>
            <person name="Ribeiro J.M."/>
            <person name="Kopacek P."/>
        </authorList>
    </citation>
    <scope>NUCLEOTIDE SEQUENCE</scope>
    <source>
        <tissue evidence="7">Gut</tissue>
    </source>
</reference>
<dbReference type="InterPro" id="IPR027353">
    <property type="entry name" value="NET_dom"/>
</dbReference>
<feature type="compositionally biased region" description="Low complexity" evidence="4">
    <location>
        <begin position="567"/>
        <end position="582"/>
    </location>
</feature>
<evidence type="ECO:0000256" key="4">
    <source>
        <dbReference type="SAM" id="MobiDB-lite"/>
    </source>
</evidence>
<keyword evidence="7" id="KW-0396">Initiation factor</keyword>
<feature type="compositionally biased region" description="Basic and acidic residues" evidence="4">
    <location>
        <begin position="847"/>
        <end position="865"/>
    </location>
</feature>
<dbReference type="InterPro" id="IPR001487">
    <property type="entry name" value="Bromodomain"/>
</dbReference>
<protein>
    <submittedName>
        <fullName evidence="7">Putative transcription initiation factor tfiid subunit bdf1</fullName>
    </submittedName>
</protein>
<dbReference type="InterPro" id="IPR018359">
    <property type="entry name" value="Bromodomain_CS"/>
</dbReference>